<feature type="domain" description="ABC transmembrane type-1" evidence="11">
    <location>
        <begin position="8"/>
        <end position="211"/>
    </location>
</feature>
<dbReference type="CDD" id="cd06261">
    <property type="entry name" value="TM_PBP2"/>
    <property type="match status" value="1"/>
</dbReference>
<accession>A0ABS5PTE3</accession>
<keyword evidence="4 10" id="KW-1003">Cell membrane</keyword>
<comment type="subcellular location">
    <subcellularLocation>
        <location evidence="1 9">Cell membrane</location>
        <topology evidence="1 9">Multi-pass membrane protein</topology>
    </subcellularLocation>
</comment>
<feature type="transmembrane region" description="Helical" evidence="9">
    <location>
        <begin position="195"/>
        <end position="219"/>
    </location>
</feature>
<proteinExistence type="inferred from homology"/>
<dbReference type="SUPFAM" id="SSF161098">
    <property type="entry name" value="MetI-like"/>
    <property type="match status" value="1"/>
</dbReference>
<evidence type="ECO:0000256" key="1">
    <source>
        <dbReference type="ARBA" id="ARBA00004651"/>
    </source>
</evidence>
<dbReference type="InterPro" id="IPR000515">
    <property type="entry name" value="MetI-like"/>
</dbReference>
<protein>
    <recommendedName>
        <fullName evidence="10">Molybdenum transport system permease</fullName>
    </recommendedName>
</protein>
<dbReference type="NCBIfam" id="TIGR02141">
    <property type="entry name" value="modB_ABC"/>
    <property type="match status" value="1"/>
</dbReference>
<evidence type="ECO:0000259" key="11">
    <source>
        <dbReference type="PROSITE" id="PS50928"/>
    </source>
</evidence>
<evidence type="ECO:0000256" key="2">
    <source>
        <dbReference type="ARBA" id="ARBA00007069"/>
    </source>
</evidence>
<reference evidence="12 13" key="1">
    <citation type="submission" date="2021-05" db="EMBL/GenBank/DDBJ databases">
        <title>Fusibacter ferrireducens sp. nov., an anaerobic, sulfur- and Fe-reducing bacterium isolated from the mangrove sediment.</title>
        <authorList>
            <person name="Qiu D."/>
        </authorList>
    </citation>
    <scope>NUCLEOTIDE SEQUENCE [LARGE SCALE GENOMIC DNA]</scope>
    <source>
        <strain evidence="12 13">DSM 12116</strain>
    </source>
</reference>
<evidence type="ECO:0000256" key="10">
    <source>
        <dbReference type="RuleBase" id="RU365097"/>
    </source>
</evidence>
<evidence type="ECO:0000256" key="8">
    <source>
        <dbReference type="ARBA" id="ARBA00023136"/>
    </source>
</evidence>
<dbReference type="RefSeq" id="WP_213238300.1">
    <property type="nucleotide sequence ID" value="NZ_JAHBCL010000040.1"/>
</dbReference>
<evidence type="ECO:0000256" key="3">
    <source>
        <dbReference type="ARBA" id="ARBA00022448"/>
    </source>
</evidence>
<name>A0ABS5PTE3_9FIRM</name>
<comment type="caution">
    <text evidence="12">The sequence shown here is derived from an EMBL/GenBank/DDBJ whole genome shotgun (WGS) entry which is preliminary data.</text>
</comment>
<dbReference type="PANTHER" id="PTHR30183">
    <property type="entry name" value="MOLYBDENUM TRANSPORT SYSTEM PERMEASE PROTEIN MODB"/>
    <property type="match status" value="1"/>
</dbReference>
<comment type="function">
    <text evidence="10">Part of the binding-protein-dependent transport system for molybdenum; probably responsible for the translocation of the substrate across the membrane.</text>
</comment>
<gene>
    <name evidence="12" type="primary">modB</name>
    <name evidence="12" type="ORF">KHM83_17280</name>
</gene>
<dbReference type="Gene3D" id="1.10.3720.10">
    <property type="entry name" value="MetI-like"/>
    <property type="match status" value="1"/>
</dbReference>
<feature type="transmembrane region" description="Helical" evidence="9">
    <location>
        <begin position="132"/>
        <end position="154"/>
    </location>
</feature>
<dbReference type="PROSITE" id="PS50928">
    <property type="entry name" value="ABC_TM1"/>
    <property type="match status" value="1"/>
</dbReference>
<keyword evidence="7 9" id="KW-1133">Transmembrane helix</keyword>
<dbReference type="Pfam" id="PF00528">
    <property type="entry name" value="BPD_transp_1"/>
    <property type="match status" value="1"/>
</dbReference>
<feature type="transmembrane region" description="Helical" evidence="9">
    <location>
        <begin position="85"/>
        <end position="104"/>
    </location>
</feature>
<feature type="transmembrane region" description="Helical" evidence="9">
    <location>
        <begin position="12"/>
        <end position="31"/>
    </location>
</feature>
<evidence type="ECO:0000256" key="5">
    <source>
        <dbReference type="ARBA" id="ARBA00022505"/>
    </source>
</evidence>
<sequence>MQFDWTPAIVSLKVALVSTTIIFFLGLSAAWRMANYGGKWRVWIDSILTLPLVLPPTVVGFLLLVLIGKHGPIGILLSAFDIKIIFSWGAAVVSAVVVAFPLMYRTTIGAFEQIDQDLLNAARTLGASESKIFWRVAIPLAWPGIAAATALSFARVLGEFGATLMVSGNIPGKTQTIPLAIYFAAEGGKLDVAGIWAIIIFAVSMGAILLINNGSFWFLKPDRRRADGH</sequence>
<keyword evidence="3 9" id="KW-0813">Transport</keyword>
<keyword evidence="6 9" id="KW-0812">Transmembrane</keyword>
<evidence type="ECO:0000313" key="13">
    <source>
        <dbReference type="Proteomes" id="UP000746471"/>
    </source>
</evidence>
<comment type="similarity">
    <text evidence="2 10">Belongs to the binding-protein-dependent transport system permease family. CysTW subfamily.</text>
</comment>
<keyword evidence="13" id="KW-1185">Reference proteome</keyword>
<keyword evidence="8 9" id="KW-0472">Membrane</keyword>
<evidence type="ECO:0000256" key="9">
    <source>
        <dbReference type="RuleBase" id="RU363032"/>
    </source>
</evidence>
<evidence type="ECO:0000256" key="6">
    <source>
        <dbReference type="ARBA" id="ARBA00022692"/>
    </source>
</evidence>
<evidence type="ECO:0000256" key="7">
    <source>
        <dbReference type="ARBA" id="ARBA00022989"/>
    </source>
</evidence>
<dbReference type="EMBL" id="JAHBCL010000040">
    <property type="protein sequence ID" value="MBS7528443.1"/>
    <property type="molecule type" value="Genomic_DNA"/>
</dbReference>
<feature type="transmembrane region" description="Helical" evidence="9">
    <location>
        <begin position="43"/>
        <end position="65"/>
    </location>
</feature>
<dbReference type="Proteomes" id="UP000746471">
    <property type="component" value="Unassembled WGS sequence"/>
</dbReference>
<dbReference type="InterPro" id="IPR035906">
    <property type="entry name" value="MetI-like_sf"/>
</dbReference>
<evidence type="ECO:0000313" key="12">
    <source>
        <dbReference type="EMBL" id="MBS7528443.1"/>
    </source>
</evidence>
<keyword evidence="5 10" id="KW-0500">Molybdenum</keyword>
<organism evidence="12 13">
    <name type="scientific">Fusibacter paucivorans</name>
    <dbReference type="NCBI Taxonomy" id="76009"/>
    <lineage>
        <taxon>Bacteria</taxon>
        <taxon>Bacillati</taxon>
        <taxon>Bacillota</taxon>
        <taxon>Clostridia</taxon>
        <taxon>Eubacteriales</taxon>
        <taxon>Eubacteriales Family XII. Incertae Sedis</taxon>
        <taxon>Fusibacter</taxon>
    </lineage>
</organism>
<dbReference type="PANTHER" id="PTHR30183:SF3">
    <property type="entry name" value="MOLYBDENUM TRANSPORT SYSTEM PERMEASE PROTEIN MODB"/>
    <property type="match status" value="1"/>
</dbReference>
<dbReference type="InterPro" id="IPR011867">
    <property type="entry name" value="ModB_ABC"/>
</dbReference>
<evidence type="ECO:0000256" key="4">
    <source>
        <dbReference type="ARBA" id="ARBA00022475"/>
    </source>
</evidence>